<protein>
    <submittedName>
        <fullName evidence="2">Uncharacterized protein</fullName>
    </submittedName>
</protein>
<feature type="compositionally biased region" description="Basic and acidic residues" evidence="1">
    <location>
        <begin position="49"/>
        <end position="62"/>
    </location>
</feature>
<sequence length="210" mass="22974">MCPQCLHPVSPPSQRQNMSGFSKGGMSTASKARMGKLYLFTSHNTRPPTEPRQHRQDQGRGADCRSNVIIVPTAPMTATASPEQQPSPSTAALEFPLNVIEPLTQRNILPNFTILSAQQPTAPIDPPLKSITIEPVADKKQRKRRTKRRRKRFPLLPPPGQIADPPTILHIRASPELSTASLVLRSEVSLTQKHGPSIAVPSMVPLTVPI</sequence>
<comment type="caution">
    <text evidence="2">The sequence shown here is derived from an EMBL/GenBank/DDBJ whole genome shotgun (WGS) entry which is preliminary data.</text>
</comment>
<proteinExistence type="predicted"/>
<feature type="compositionally biased region" description="Basic residues" evidence="1">
    <location>
        <begin position="140"/>
        <end position="153"/>
    </location>
</feature>
<dbReference type="Proteomes" id="UP000299102">
    <property type="component" value="Unassembled WGS sequence"/>
</dbReference>
<evidence type="ECO:0000256" key="1">
    <source>
        <dbReference type="SAM" id="MobiDB-lite"/>
    </source>
</evidence>
<keyword evidence="3" id="KW-1185">Reference proteome</keyword>
<feature type="compositionally biased region" description="Polar residues" evidence="1">
    <location>
        <begin position="12"/>
        <end position="28"/>
    </location>
</feature>
<feature type="region of interest" description="Disordered" evidence="1">
    <location>
        <begin position="137"/>
        <end position="166"/>
    </location>
</feature>
<feature type="region of interest" description="Disordered" evidence="1">
    <location>
        <begin position="1"/>
        <end position="28"/>
    </location>
</feature>
<accession>A0A4C1VG02</accession>
<organism evidence="2 3">
    <name type="scientific">Eumeta variegata</name>
    <name type="common">Bagworm moth</name>
    <name type="synonym">Eumeta japonica</name>
    <dbReference type="NCBI Taxonomy" id="151549"/>
    <lineage>
        <taxon>Eukaryota</taxon>
        <taxon>Metazoa</taxon>
        <taxon>Ecdysozoa</taxon>
        <taxon>Arthropoda</taxon>
        <taxon>Hexapoda</taxon>
        <taxon>Insecta</taxon>
        <taxon>Pterygota</taxon>
        <taxon>Neoptera</taxon>
        <taxon>Endopterygota</taxon>
        <taxon>Lepidoptera</taxon>
        <taxon>Glossata</taxon>
        <taxon>Ditrysia</taxon>
        <taxon>Tineoidea</taxon>
        <taxon>Psychidae</taxon>
        <taxon>Oiketicinae</taxon>
        <taxon>Eumeta</taxon>
    </lineage>
</organism>
<feature type="region of interest" description="Disordered" evidence="1">
    <location>
        <begin position="42"/>
        <end position="62"/>
    </location>
</feature>
<dbReference type="AlphaFoldDB" id="A0A4C1VG02"/>
<dbReference type="EMBL" id="BGZK01000336">
    <property type="protein sequence ID" value="GBP37559.1"/>
    <property type="molecule type" value="Genomic_DNA"/>
</dbReference>
<gene>
    <name evidence="2" type="ORF">EVAR_34594_1</name>
</gene>
<reference evidence="2 3" key="1">
    <citation type="journal article" date="2019" name="Commun. Biol.">
        <title>The bagworm genome reveals a unique fibroin gene that provides high tensile strength.</title>
        <authorList>
            <person name="Kono N."/>
            <person name="Nakamura H."/>
            <person name="Ohtoshi R."/>
            <person name="Tomita M."/>
            <person name="Numata K."/>
            <person name="Arakawa K."/>
        </authorList>
    </citation>
    <scope>NUCLEOTIDE SEQUENCE [LARGE SCALE GENOMIC DNA]</scope>
</reference>
<name>A0A4C1VG02_EUMVA</name>
<evidence type="ECO:0000313" key="3">
    <source>
        <dbReference type="Proteomes" id="UP000299102"/>
    </source>
</evidence>
<evidence type="ECO:0000313" key="2">
    <source>
        <dbReference type="EMBL" id="GBP37559.1"/>
    </source>
</evidence>